<feature type="domain" description="Condensation" evidence="4">
    <location>
        <begin position="5"/>
        <end position="162"/>
    </location>
</feature>
<dbReference type="Pfam" id="PF00668">
    <property type="entry name" value="Condensation"/>
    <property type="match status" value="1"/>
</dbReference>
<dbReference type="AlphaFoldDB" id="A0A815ZLU3"/>
<dbReference type="Gene3D" id="3.40.50.12780">
    <property type="entry name" value="N-terminal domain of ligase-like"/>
    <property type="match status" value="1"/>
</dbReference>
<organism evidence="5 6">
    <name type="scientific">Adineta steineri</name>
    <dbReference type="NCBI Taxonomy" id="433720"/>
    <lineage>
        <taxon>Eukaryota</taxon>
        <taxon>Metazoa</taxon>
        <taxon>Spiralia</taxon>
        <taxon>Gnathifera</taxon>
        <taxon>Rotifera</taxon>
        <taxon>Eurotatoria</taxon>
        <taxon>Bdelloidea</taxon>
        <taxon>Adinetida</taxon>
        <taxon>Adinetidae</taxon>
        <taxon>Adineta</taxon>
    </lineage>
</organism>
<dbReference type="Gene3D" id="3.30.559.30">
    <property type="entry name" value="Nonribosomal peptide synthetase, condensation domain"/>
    <property type="match status" value="1"/>
</dbReference>
<dbReference type="GO" id="GO:0044550">
    <property type="term" value="P:secondary metabolite biosynthetic process"/>
    <property type="evidence" value="ECO:0007669"/>
    <property type="project" value="TreeGrafter"/>
</dbReference>
<dbReference type="InterPro" id="IPR000873">
    <property type="entry name" value="AMP-dep_synth/lig_dom"/>
</dbReference>
<reference evidence="5" key="1">
    <citation type="submission" date="2021-02" db="EMBL/GenBank/DDBJ databases">
        <authorList>
            <person name="Nowell W R."/>
        </authorList>
    </citation>
    <scope>NUCLEOTIDE SEQUENCE</scope>
</reference>
<dbReference type="PANTHER" id="PTHR45527:SF1">
    <property type="entry name" value="FATTY ACID SYNTHASE"/>
    <property type="match status" value="1"/>
</dbReference>
<keyword evidence="2" id="KW-0597">Phosphoprotein</keyword>
<dbReference type="GO" id="GO:0003824">
    <property type="term" value="F:catalytic activity"/>
    <property type="evidence" value="ECO:0007669"/>
    <property type="project" value="InterPro"/>
</dbReference>
<accession>A0A815ZLU3</accession>
<dbReference type="InterPro" id="IPR001242">
    <property type="entry name" value="Condensation_dom"/>
</dbReference>
<evidence type="ECO:0000259" key="3">
    <source>
        <dbReference type="Pfam" id="PF00501"/>
    </source>
</evidence>
<dbReference type="EMBL" id="CAJNOI010007016">
    <property type="protein sequence ID" value="CAF1584490.1"/>
    <property type="molecule type" value="Genomic_DNA"/>
</dbReference>
<dbReference type="PANTHER" id="PTHR45527">
    <property type="entry name" value="NONRIBOSOMAL PEPTIDE SYNTHETASE"/>
    <property type="match status" value="1"/>
</dbReference>
<dbReference type="SUPFAM" id="SSF56801">
    <property type="entry name" value="Acetyl-CoA synthetase-like"/>
    <property type="match status" value="1"/>
</dbReference>
<protein>
    <recommendedName>
        <fullName evidence="7">Condensation domain-containing protein</fullName>
    </recommendedName>
</protein>
<evidence type="ECO:0000313" key="6">
    <source>
        <dbReference type="Proteomes" id="UP000663877"/>
    </source>
</evidence>
<proteinExistence type="predicted"/>
<dbReference type="SUPFAM" id="SSF52777">
    <property type="entry name" value="CoA-dependent acyltransferases"/>
    <property type="match status" value="1"/>
</dbReference>
<feature type="non-terminal residue" evidence="5">
    <location>
        <position position="1"/>
    </location>
</feature>
<evidence type="ECO:0008006" key="7">
    <source>
        <dbReference type="Google" id="ProtNLM"/>
    </source>
</evidence>
<evidence type="ECO:0000256" key="2">
    <source>
        <dbReference type="ARBA" id="ARBA00022553"/>
    </source>
</evidence>
<evidence type="ECO:0000259" key="4">
    <source>
        <dbReference type="Pfam" id="PF00668"/>
    </source>
</evidence>
<dbReference type="GO" id="GO:0043041">
    <property type="term" value="P:amino acid activation for nonribosomal peptide biosynthetic process"/>
    <property type="evidence" value="ECO:0007669"/>
    <property type="project" value="TreeGrafter"/>
</dbReference>
<dbReference type="InterPro" id="IPR042099">
    <property type="entry name" value="ANL_N_sf"/>
</dbReference>
<dbReference type="GO" id="GO:0005737">
    <property type="term" value="C:cytoplasm"/>
    <property type="evidence" value="ECO:0007669"/>
    <property type="project" value="TreeGrafter"/>
</dbReference>
<gene>
    <name evidence="5" type="ORF">BJG266_LOCUS49032</name>
</gene>
<dbReference type="Proteomes" id="UP000663877">
    <property type="component" value="Unassembled WGS sequence"/>
</dbReference>
<comment type="caution">
    <text evidence="5">The sequence shown here is derived from an EMBL/GenBank/DDBJ whole genome shotgun (WGS) entry which is preliminary data.</text>
</comment>
<evidence type="ECO:0000313" key="5">
    <source>
        <dbReference type="EMBL" id="CAF1584490.1"/>
    </source>
</evidence>
<dbReference type="GO" id="GO:0031177">
    <property type="term" value="F:phosphopantetheine binding"/>
    <property type="evidence" value="ECO:0007669"/>
    <property type="project" value="TreeGrafter"/>
</dbReference>
<dbReference type="Pfam" id="PF00501">
    <property type="entry name" value="AMP-binding"/>
    <property type="match status" value="1"/>
</dbReference>
<sequence>MNEDGRYRDELRSVIGMFVNAIPLRCQLDPQWFLHKLVKNVQEITTNTMKYSYFPLQRILNQHPHTSKPAFLDRSFEFVQYSPQDLHKDVIICDSHLTGMPISIKISEDDTMSKFDFILSIQHDFDMNQLSCTINASLDLFNRETVKQISQRFHFTLNRLSTSIIDNQINKPIYELSLILSDEQYLMQSLNNTQVSFSSASTCIHHEFVYQVMKHPQKLAVELDEQSLSYWELLYYVQVLSSILLNEYHVLPGEVVCQCMERSLSMIIGILSIEIVGGVYCPLSAENPEQRLQNLVEQTQ</sequence>
<feature type="domain" description="AMP-dependent synthetase/ligase" evidence="3">
    <location>
        <begin position="211"/>
        <end position="299"/>
    </location>
</feature>
<name>A0A815ZLU3_9BILA</name>
<keyword evidence="1" id="KW-0596">Phosphopantetheine</keyword>
<evidence type="ECO:0000256" key="1">
    <source>
        <dbReference type="ARBA" id="ARBA00022450"/>
    </source>
</evidence>